<dbReference type="Proteomes" id="UP000325313">
    <property type="component" value="Unassembled WGS sequence"/>
</dbReference>
<comment type="caution">
    <text evidence="2">The sequence shown here is derived from an EMBL/GenBank/DDBJ whole genome shotgun (WGS) entry which is preliminary data.</text>
</comment>
<protein>
    <submittedName>
        <fullName evidence="2">Uncharacterized protein</fullName>
    </submittedName>
</protein>
<evidence type="ECO:0000313" key="2">
    <source>
        <dbReference type="EMBL" id="KAA1106872.1"/>
    </source>
</evidence>
<sequence>MTPKRLLHIFLDSNNSEIAYLRRLWACPQGLDSTMQLLNLLRDEILSSKGGCSRWSDFIQQEAISILLSQEPPGGNHPAGSFHSSLTVKEAFFMAKEQRVQERSMTSKDMPFLYGLMDGMLWGHGHDKATSANDDPSASQDLSEDHSGAPNGQASPEDFAAVSYYLALSGEECKNAWINCIATTICSIMAFARNQRANGLQLKNVL</sequence>
<dbReference type="AlphaFoldDB" id="A0A5B0Q137"/>
<evidence type="ECO:0000256" key="1">
    <source>
        <dbReference type="SAM" id="MobiDB-lite"/>
    </source>
</evidence>
<feature type="compositionally biased region" description="Polar residues" evidence="1">
    <location>
        <begin position="130"/>
        <end position="141"/>
    </location>
</feature>
<gene>
    <name evidence="2" type="ORF">PGTUg99_024586</name>
</gene>
<name>A0A5B0Q137_PUCGR</name>
<organism evidence="2 3">
    <name type="scientific">Puccinia graminis f. sp. tritici</name>
    <dbReference type="NCBI Taxonomy" id="56615"/>
    <lineage>
        <taxon>Eukaryota</taxon>
        <taxon>Fungi</taxon>
        <taxon>Dikarya</taxon>
        <taxon>Basidiomycota</taxon>
        <taxon>Pucciniomycotina</taxon>
        <taxon>Pucciniomycetes</taxon>
        <taxon>Pucciniales</taxon>
        <taxon>Pucciniaceae</taxon>
        <taxon>Puccinia</taxon>
    </lineage>
</organism>
<proteinExistence type="predicted"/>
<evidence type="ECO:0000313" key="3">
    <source>
        <dbReference type="Proteomes" id="UP000325313"/>
    </source>
</evidence>
<dbReference type="EMBL" id="VDEP01000309">
    <property type="protein sequence ID" value="KAA1106872.1"/>
    <property type="molecule type" value="Genomic_DNA"/>
</dbReference>
<accession>A0A5B0Q137</accession>
<reference evidence="2 3" key="1">
    <citation type="submission" date="2019-05" db="EMBL/GenBank/DDBJ databases">
        <title>Emergence of the Ug99 lineage of the wheat stem rust pathogen through somatic hybridization.</title>
        <authorList>
            <person name="Li F."/>
            <person name="Upadhyaya N.M."/>
            <person name="Sperschneider J."/>
            <person name="Matny O."/>
            <person name="Nguyen-Phuc H."/>
            <person name="Mago R."/>
            <person name="Raley C."/>
            <person name="Miller M.E."/>
            <person name="Silverstein K.A.T."/>
            <person name="Henningsen E."/>
            <person name="Hirsch C.D."/>
            <person name="Visser B."/>
            <person name="Pretorius Z.A."/>
            <person name="Steffenson B.J."/>
            <person name="Schwessinger B."/>
            <person name="Dodds P.N."/>
            <person name="Figueroa M."/>
        </authorList>
    </citation>
    <scope>NUCLEOTIDE SEQUENCE [LARGE SCALE GENOMIC DNA]</scope>
    <source>
        <strain evidence="2 3">Ug99</strain>
    </source>
</reference>
<feature type="region of interest" description="Disordered" evidence="1">
    <location>
        <begin position="127"/>
        <end position="155"/>
    </location>
</feature>